<sequence>MHILLIFLTFIIGISGEDGDEQYVEAIVINHRLFFKENQTSDPVEIDSLEEKHFFQGMLCLGSDAGGDGYWWSENSNFLAYVSIDMRSAETVSWNIYKDKQPYPDIIQQHYWKTFKDFPPYEISIWNSKSKKVQRVDFEKFKYNNGTSYFVSEGHVIKLENKQKLLLHLTTKYWNERVLISCDFETTECEKLFEYKYEYKRYINRLHKPMQIHQNRLFLLLPLNFEKENNSYNQIASYPVNVTSSEPRFEMKEPYDVLEFEIYDNSTISFFAFSRSPFVNDTLEMEIGSNEKPKCVVCQQLITDEFLQYGNVSLGNGYEGLYKIYFPKNLTHRKVPLFVDVYGGPGSIAVMMSDYDNDERMRDYSTGYNQFVRLHIDGRGIERRGWKYRSAQFGKLGTIDAQDQITVIQYILRKYADILDENRVLVSGWSYGGFMALAMTEQAPKGFFKCAISGAPVTNYMYYYNHYTLTFMGNATINKYLDVTDNLENFRTTRLLLLHGMADDNVHFQNSAILIEKLHKAKIDFDLMVYPNSSHHADSKLKQSTFIRDCLYSYQYPPKI</sequence>
<evidence type="ECO:0000256" key="1">
    <source>
        <dbReference type="ARBA" id="ARBA00004606"/>
    </source>
</evidence>
<dbReference type="GO" id="GO:0008239">
    <property type="term" value="F:dipeptidyl-peptidase activity"/>
    <property type="evidence" value="ECO:0007669"/>
    <property type="project" value="TreeGrafter"/>
</dbReference>
<dbReference type="InterPro" id="IPR050278">
    <property type="entry name" value="Serine_Prot_S9B/DPPIV"/>
</dbReference>
<dbReference type="AlphaFoldDB" id="A0A9P1J0M8"/>
<dbReference type="Gene3D" id="2.140.10.30">
    <property type="entry name" value="Dipeptidylpeptidase IV, N-terminal domain"/>
    <property type="match status" value="1"/>
</dbReference>
<reference evidence="15" key="1">
    <citation type="submission" date="2022-11" db="EMBL/GenBank/DDBJ databases">
        <authorList>
            <person name="Kikuchi T."/>
        </authorList>
    </citation>
    <scope>NUCLEOTIDE SEQUENCE</scope>
    <source>
        <strain evidence="15">PS1010</strain>
    </source>
</reference>
<feature type="signal peptide" evidence="12">
    <location>
        <begin position="1"/>
        <end position="16"/>
    </location>
</feature>
<evidence type="ECO:0000256" key="3">
    <source>
        <dbReference type="ARBA" id="ARBA00022670"/>
    </source>
</evidence>
<gene>
    <name evidence="15" type="ORF">CAMP_LOCUS16733</name>
</gene>
<keyword evidence="4" id="KW-0812">Transmembrane</keyword>
<dbReference type="Pfam" id="PF00326">
    <property type="entry name" value="Peptidase_S9"/>
    <property type="match status" value="1"/>
</dbReference>
<dbReference type="InterPro" id="IPR029058">
    <property type="entry name" value="AB_hydrolase_fold"/>
</dbReference>
<comment type="caution">
    <text evidence="15">The sequence shown here is derived from an EMBL/GenBank/DDBJ whole genome shotgun (WGS) entry which is preliminary data.</text>
</comment>
<evidence type="ECO:0000313" key="15">
    <source>
        <dbReference type="EMBL" id="CAI5454096.1"/>
    </source>
</evidence>
<comment type="subcellular location">
    <subcellularLocation>
        <location evidence="11">Endomembrane system</location>
        <topology evidence="11">Single-pass membrane protein</topology>
    </subcellularLocation>
    <subcellularLocation>
        <location evidence="1">Membrane</location>
        <topology evidence="1">Single-pass type II membrane protein</topology>
    </subcellularLocation>
</comment>
<dbReference type="InterPro" id="IPR002469">
    <property type="entry name" value="Peptidase_S9B_N"/>
</dbReference>
<dbReference type="Gene3D" id="3.40.50.1820">
    <property type="entry name" value="alpha/beta hydrolase"/>
    <property type="match status" value="1"/>
</dbReference>
<keyword evidence="12" id="KW-0732">Signal</keyword>
<evidence type="ECO:0000259" key="14">
    <source>
        <dbReference type="Pfam" id="PF00930"/>
    </source>
</evidence>
<evidence type="ECO:0000256" key="7">
    <source>
        <dbReference type="ARBA" id="ARBA00022968"/>
    </source>
</evidence>
<evidence type="ECO:0000256" key="2">
    <source>
        <dbReference type="ARBA" id="ARBA00022438"/>
    </source>
</evidence>
<keyword evidence="3" id="KW-0645">Protease</keyword>
<dbReference type="GO" id="GO:0012505">
    <property type="term" value="C:endomembrane system"/>
    <property type="evidence" value="ECO:0007669"/>
    <property type="project" value="UniProtKB-SubCell"/>
</dbReference>
<keyword evidence="6" id="KW-0720">Serine protease</keyword>
<keyword evidence="10" id="KW-0325">Glycoprotein</keyword>
<dbReference type="GO" id="GO:0006508">
    <property type="term" value="P:proteolysis"/>
    <property type="evidence" value="ECO:0007669"/>
    <property type="project" value="UniProtKB-KW"/>
</dbReference>
<protein>
    <recommendedName>
        <fullName evidence="17">Peptidase S9 prolyl oligopeptidase catalytic domain-containing protein</fullName>
    </recommendedName>
</protein>
<keyword evidence="2" id="KW-0031">Aminopeptidase</keyword>
<evidence type="ECO:0000256" key="10">
    <source>
        <dbReference type="ARBA" id="ARBA00023180"/>
    </source>
</evidence>
<feature type="domain" description="Dipeptidylpeptidase IV N-terminal" evidence="14">
    <location>
        <begin position="68"/>
        <end position="300"/>
    </location>
</feature>
<dbReference type="GO" id="GO:0008236">
    <property type="term" value="F:serine-type peptidase activity"/>
    <property type="evidence" value="ECO:0007669"/>
    <property type="project" value="UniProtKB-KW"/>
</dbReference>
<evidence type="ECO:0008006" key="17">
    <source>
        <dbReference type="Google" id="ProtNLM"/>
    </source>
</evidence>
<dbReference type="InterPro" id="IPR001375">
    <property type="entry name" value="Peptidase_S9_cat"/>
</dbReference>
<evidence type="ECO:0000313" key="16">
    <source>
        <dbReference type="Proteomes" id="UP001152747"/>
    </source>
</evidence>
<dbReference type="OrthoDB" id="16520at2759"/>
<feature type="domain" description="Peptidase S9 prolyl oligopeptidase catalytic" evidence="13">
    <location>
        <begin position="371"/>
        <end position="544"/>
    </location>
</feature>
<keyword evidence="5" id="KW-0378">Hydrolase</keyword>
<keyword evidence="9" id="KW-0472">Membrane</keyword>
<dbReference type="GO" id="GO:0004177">
    <property type="term" value="F:aminopeptidase activity"/>
    <property type="evidence" value="ECO:0007669"/>
    <property type="project" value="UniProtKB-KW"/>
</dbReference>
<dbReference type="PANTHER" id="PTHR11731">
    <property type="entry name" value="PROTEASE FAMILY S9B,C DIPEPTIDYL-PEPTIDASE IV-RELATED"/>
    <property type="match status" value="1"/>
</dbReference>
<name>A0A9P1J0M8_9PELO</name>
<proteinExistence type="predicted"/>
<evidence type="ECO:0000256" key="6">
    <source>
        <dbReference type="ARBA" id="ARBA00022825"/>
    </source>
</evidence>
<evidence type="ECO:0000256" key="8">
    <source>
        <dbReference type="ARBA" id="ARBA00022989"/>
    </source>
</evidence>
<evidence type="ECO:0000259" key="13">
    <source>
        <dbReference type="Pfam" id="PF00326"/>
    </source>
</evidence>
<dbReference type="Proteomes" id="UP001152747">
    <property type="component" value="Unassembled WGS sequence"/>
</dbReference>
<dbReference type="Pfam" id="PF00930">
    <property type="entry name" value="DPPIV_N"/>
    <property type="match status" value="1"/>
</dbReference>
<dbReference type="EMBL" id="CANHGI010000006">
    <property type="protein sequence ID" value="CAI5454096.1"/>
    <property type="molecule type" value="Genomic_DNA"/>
</dbReference>
<evidence type="ECO:0000256" key="4">
    <source>
        <dbReference type="ARBA" id="ARBA00022692"/>
    </source>
</evidence>
<keyword evidence="7" id="KW-0735">Signal-anchor</keyword>
<keyword evidence="16" id="KW-1185">Reference proteome</keyword>
<evidence type="ECO:0000256" key="12">
    <source>
        <dbReference type="SAM" id="SignalP"/>
    </source>
</evidence>
<keyword evidence="8" id="KW-1133">Transmembrane helix</keyword>
<feature type="chain" id="PRO_5040221161" description="Peptidase S9 prolyl oligopeptidase catalytic domain-containing protein" evidence="12">
    <location>
        <begin position="17"/>
        <end position="560"/>
    </location>
</feature>
<dbReference type="SUPFAM" id="SSF53474">
    <property type="entry name" value="alpha/beta-Hydrolases"/>
    <property type="match status" value="1"/>
</dbReference>
<accession>A0A9P1J0M8</accession>
<evidence type="ECO:0000256" key="5">
    <source>
        <dbReference type="ARBA" id="ARBA00022801"/>
    </source>
</evidence>
<dbReference type="PANTHER" id="PTHR11731:SF200">
    <property type="entry name" value="DIPEPTIDYL PEPTIDASE 10, ISOFORM B"/>
    <property type="match status" value="1"/>
</dbReference>
<organism evidence="15 16">
    <name type="scientific">Caenorhabditis angaria</name>
    <dbReference type="NCBI Taxonomy" id="860376"/>
    <lineage>
        <taxon>Eukaryota</taxon>
        <taxon>Metazoa</taxon>
        <taxon>Ecdysozoa</taxon>
        <taxon>Nematoda</taxon>
        <taxon>Chromadorea</taxon>
        <taxon>Rhabditida</taxon>
        <taxon>Rhabditina</taxon>
        <taxon>Rhabditomorpha</taxon>
        <taxon>Rhabditoidea</taxon>
        <taxon>Rhabditidae</taxon>
        <taxon>Peloderinae</taxon>
        <taxon>Caenorhabditis</taxon>
    </lineage>
</organism>
<evidence type="ECO:0000256" key="11">
    <source>
        <dbReference type="ARBA" id="ARBA00037847"/>
    </source>
</evidence>
<evidence type="ECO:0000256" key="9">
    <source>
        <dbReference type="ARBA" id="ARBA00023136"/>
    </source>
</evidence>
<dbReference type="GO" id="GO:0005886">
    <property type="term" value="C:plasma membrane"/>
    <property type="evidence" value="ECO:0007669"/>
    <property type="project" value="TreeGrafter"/>
</dbReference>